<gene>
    <name evidence="1" type="ORF">CRH10_12840</name>
</gene>
<evidence type="ECO:0000313" key="1">
    <source>
        <dbReference type="EMBL" id="ATL91111.1"/>
    </source>
</evidence>
<accession>A0A291TDQ6</accession>
<name>A0A291TDQ6_9FIRM</name>
<proteinExistence type="predicted"/>
<reference evidence="1 2" key="1">
    <citation type="submission" date="2017-10" db="EMBL/GenBank/DDBJ databases">
        <title>Complete Genome Sequence of Faecalibacterium prausnitzii isolated from the gut of healthy adult Indian.</title>
        <authorList>
            <person name="Bag S."/>
            <person name="Ghosh T.S."/>
            <person name="Das B."/>
        </authorList>
    </citation>
    <scope>NUCLEOTIDE SEQUENCE [LARGE SCALE GENOMIC DNA]</scope>
    <source>
        <strain evidence="1 2">Indica</strain>
    </source>
</reference>
<organism evidence="1 2">
    <name type="scientific">Faecalibacterium prausnitzii</name>
    <dbReference type="NCBI Taxonomy" id="853"/>
    <lineage>
        <taxon>Bacteria</taxon>
        <taxon>Bacillati</taxon>
        <taxon>Bacillota</taxon>
        <taxon>Clostridia</taxon>
        <taxon>Eubacteriales</taxon>
        <taxon>Oscillospiraceae</taxon>
        <taxon>Faecalibacterium</taxon>
    </lineage>
</organism>
<protein>
    <submittedName>
        <fullName evidence="1">Transcriptional regulator</fullName>
    </submittedName>
</protein>
<evidence type="ECO:0000313" key="2">
    <source>
        <dbReference type="Proteomes" id="UP000223709"/>
    </source>
</evidence>
<dbReference type="RefSeq" id="WP_098924920.1">
    <property type="nucleotide sequence ID" value="NZ_CP023819.1"/>
</dbReference>
<dbReference type="EMBL" id="CP023819">
    <property type="protein sequence ID" value="ATL91111.1"/>
    <property type="molecule type" value="Genomic_DNA"/>
</dbReference>
<sequence>MRKLTFEGFLKQYVAELSGVQTASVHKLADCLSENPRLKEPLFLYALAFDKVDLLLHYTVTSAVSAEYEQLSNRYSLEQMLLLLEKQSPELPEGYLKVWRSYCSVRDAVLADNDTKELIHRRVLELQEKKKLTNYRLYTDLKLNPGNVNAWLKHNDSSKMSLDCARQIYKYAKSYPSVR</sequence>
<dbReference type="Proteomes" id="UP000223709">
    <property type="component" value="Chromosome"/>
</dbReference>
<dbReference type="AlphaFoldDB" id="A0A291TDQ6"/>